<organism evidence="1 2">
    <name type="scientific">Rubus argutus</name>
    <name type="common">Southern blackberry</name>
    <dbReference type="NCBI Taxonomy" id="59490"/>
    <lineage>
        <taxon>Eukaryota</taxon>
        <taxon>Viridiplantae</taxon>
        <taxon>Streptophyta</taxon>
        <taxon>Embryophyta</taxon>
        <taxon>Tracheophyta</taxon>
        <taxon>Spermatophyta</taxon>
        <taxon>Magnoliopsida</taxon>
        <taxon>eudicotyledons</taxon>
        <taxon>Gunneridae</taxon>
        <taxon>Pentapetalae</taxon>
        <taxon>rosids</taxon>
        <taxon>fabids</taxon>
        <taxon>Rosales</taxon>
        <taxon>Rosaceae</taxon>
        <taxon>Rosoideae</taxon>
        <taxon>Rosoideae incertae sedis</taxon>
        <taxon>Rubus</taxon>
    </lineage>
</organism>
<evidence type="ECO:0000313" key="1">
    <source>
        <dbReference type="EMBL" id="KAK9943566.1"/>
    </source>
</evidence>
<dbReference type="AlphaFoldDB" id="A0AAW1Y480"/>
<dbReference type="Proteomes" id="UP001457282">
    <property type="component" value="Unassembled WGS sequence"/>
</dbReference>
<gene>
    <name evidence="1" type="ORF">M0R45_009170</name>
</gene>
<proteinExistence type="predicted"/>
<reference evidence="1 2" key="1">
    <citation type="journal article" date="2023" name="G3 (Bethesda)">
        <title>A chromosome-length genome assembly and annotation of blackberry (Rubus argutus, cv. 'Hillquist').</title>
        <authorList>
            <person name="Bruna T."/>
            <person name="Aryal R."/>
            <person name="Dudchenko O."/>
            <person name="Sargent D.J."/>
            <person name="Mead D."/>
            <person name="Buti M."/>
            <person name="Cavallini A."/>
            <person name="Hytonen T."/>
            <person name="Andres J."/>
            <person name="Pham M."/>
            <person name="Weisz D."/>
            <person name="Mascagni F."/>
            <person name="Usai G."/>
            <person name="Natali L."/>
            <person name="Bassil N."/>
            <person name="Fernandez G.E."/>
            <person name="Lomsadze A."/>
            <person name="Armour M."/>
            <person name="Olukolu B."/>
            <person name="Poorten T."/>
            <person name="Britton C."/>
            <person name="Davik J."/>
            <person name="Ashrafi H."/>
            <person name="Aiden E.L."/>
            <person name="Borodovsky M."/>
            <person name="Worthington M."/>
        </authorList>
    </citation>
    <scope>NUCLEOTIDE SEQUENCE [LARGE SCALE GENOMIC DNA]</scope>
    <source>
        <strain evidence="1">PI 553951</strain>
    </source>
</reference>
<dbReference type="EMBL" id="JBEDUW010000002">
    <property type="protein sequence ID" value="KAK9943566.1"/>
    <property type="molecule type" value="Genomic_DNA"/>
</dbReference>
<sequence length="134" mass="15444">MGLVMVKQVRWRGRKVIEQPWSCSVVKIERRLEEELTAWAIVDADPCRCGIEVVKRKHRGELCTVKEKRHRGWVNVDLGLRWDGWCSKLGRFGVKRKEEERMAGGGEGKVAGEEAKRDGDCTGWLGRFEWCGCR</sequence>
<evidence type="ECO:0000313" key="2">
    <source>
        <dbReference type="Proteomes" id="UP001457282"/>
    </source>
</evidence>
<accession>A0AAW1Y480</accession>
<name>A0AAW1Y480_RUBAR</name>
<keyword evidence="2" id="KW-1185">Reference proteome</keyword>
<comment type="caution">
    <text evidence="1">The sequence shown here is derived from an EMBL/GenBank/DDBJ whole genome shotgun (WGS) entry which is preliminary data.</text>
</comment>
<protein>
    <submittedName>
        <fullName evidence="1">Uncharacterized protein</fullName>
    </submittedName>
</protein>